<sequence>MPGLAQRNEQYSNASFGFWSKQNDVVSYNNLQKLWSELSMQAQQKLLRIDKQKLFERGLKNIYYSRCNGLLLEGFFANCYVWKILAAGGSSW</sequence>
<dbReference type="AlphaFoldDB" id="A0A5D2DQW1"/>
<evidence type="ECO:0000313" key="2">
    <source>
        <dbReference type="Proteomes" id="UP000323506"/>
    </source>
</evidence>
<dbReference type="EMBL" id="CM017701">
    <property type="protein sequence ID" value="TYG83494.1"/>
    <property type="molecule type" value="Genomic_DNA"/>
</dbReference>
<protein>
    <submittedName>
        <fullName evidence="1">Uncharacterized protein</fullName>
    </submittedName>
</protein>
<gene>
    <name evidence="1" type="ORF">ES288_D01G172200v1</name>
</gene>
<name>A0A5D2DQW1_GOSDA</name>
<accession>A0A5D2DQW1</accession>
<keyword evidence="2" id="KW-1185">Reference proteome</keyword>
<proteinExistence type="predicted"/>
<organism evidence="1 2">
    <name type="scientific">Gossypium darwinii</name>
    <name type="common">Darwin's cotton</name>
    <name type="synonym">Gossypium barbadense var. darwinii</name>
    <dbReference type="NCBI Taxonomy" id="34276"/>
    <lineage>
        <taxon>Eukaryota</taxon>
        <taxon>Viridiplantae</taxon>
        <taxon>Streptophyta</taxon>
        <taxon>Embryophyta</taxon>
        <taxon>Tracheophyta</taxon>
        <taxon>Spermatophyta</taxon>
        <taxon>Magnoliopsida</taxon>
        <taxon>eudicotyledons</taxon>
        <taxon>Gunneridae</taxon>
        <taxon>Pentapetalae</taxon>
        <taxon>rosids</taxon>
        <taxon>malvids</taxon>
        <taxon>Malvales</taxon>
        <taxon>Malvaceae</taxon>
        <taxon>Malvoideae</taxon>
        <taxon>Gossypium</taxon>
    </lineage>
</organism>
<dbReference type="Proteomes" id="UP000323506">
    <property type="component" value="Chromosome D01"/>
</dbReference>
<reference evidence="1 2" key="1">
    <citation type="submission" date="2019-06" db="EMBL/GenBank/DDBJ databases">
        <title>WGS assembly of Gossypium darwinii.</title>
        <authorList>
            <person name="Chen Z.J."/>
            <person name="Sreedasyam A."/>
            <person name="Ando A."/>
            <person name="Song Q."/>
            <person name="De L."/>
            <person name="Hulse-Kemp A."/>
            <person name="Ding M."/>
            <person name="Ye W."/>
            <person name="Kirkbride R."/>
            <person name="Jenkins J."/>
            <person name="Plott C."/>
            <person name="Lovell J."/>
            <person name="Lin Y.-M."/>
            <person name="Vaughn R."/>
            <person name="Liu B."/>
            <person name="Li W."/>
            <person name="Simpson S."/>
            <person name="Scheffler B."/>
            <person name="Saski C."/>
            <person name="Grover C."/>
            <person name="Hu G."/>
            <person name="Conover J."/>
            <person name="Carlson J."/>
            <person name="Shu S."/>
            <person name="Boston L."/>
            <person name="Williams M."/>
            <person name="Peterson D."/>
            <person name="Mcgee K."/>
            <person name="Jones D."/>
            <person name="Wendel J."/>
            <person name="Stelly D."/>
            <person name="Grimwood J."/>
            <person name="Schmutz J."/>
        </authorList>
    </citation>
    <scope>NUCLEOTIDE SEQUENCE [LARGE SCALE GENOMIC DNA]</scope>
    <source>
        <strain evidence="1">1808015.09</strain>
    </source>
</reference>
<evidence type="ECO:0000313" key="1">
    <source>
        <dbReference type="EMBL" id="TYG83494.1"/>
    </source>
</evidence>